<dbReference type="SUPFAM" id="SSF46997">
    <property type="entry name" value="Bacterial immunoglobulin/albumin-binding domains"/>
    <property type="match status" value="2"/>
</dbReference>
<evidence type="ECO:0000313" key="6">
    <source>
        <dbReference type="EMBL" id="STO15811.1"/>
    </source>
</evidence>
<feature type="region of interest" description="Disordered" evidence="2">
    <location>
        <begin position="900"/>
        <end position="1143"/>
    </location>
</feature>
<feature type="compositionally biased region" description="Low complexity" evidence="2">
    <location>
        <begin position="1400"/>
        <end position="1409"/>
    </location>
</feature>
<dbReference type="InterPro" id="IPR044024">
    <property type="entry name" value="aRib"/>
</dbReference>
<dbReference type="EMBL" id="UGGQ01000006">
    <property type="protein sequence ID" value="STO15811.1"/>
    <property type="molecule type" value="Genomic_DNA"/>
</dbReference>
<keyword evidence="1" id="KW-0732">Signal</keyword>
<feature type="compositionally biased region" description="Basic and acidic residues" evidence="2">
    <location>
        <begin position="961"/>
        <end position="994"/>
    </location>
</feature>
<dbReference type="InterPro" id="IPR009063">
    <property type="entry name" value="Ig/albumin-bd_sf"/>
</dbReference>
<evidence type="ECO:0000259" key="4">
    <source>
        <dbReference type="Pfam" id="PF01468"/>
    </source>
</evidence>
<feature type="compositionally biased region" description="Basic and acidic residues" evidence="2">
    <location>
        <begin position="937"/>
        <end position="947"/>
    </location>
</feature>
<dbReference type="Gene3D" id="3.10.20.890">
    <property type="match status" value="4"/>
</dbReference>
<evidence type="ECO:0000256" key="1">
    <source>
        <dbReference type="ARBA" id="ARBA00022729"/>
    </source>
</evidence>
<dbReference type="Pfam" id="PF07554">
    <property type="entry name" value="FIVAR"/>
    <property type="match status" value="3"/>
</dbReference>
<evidence type="ECO:0000313" key="7">
    <source>
        <dbReference type="Proteomes" id="UP000255284"/>
    </source>
</evidence>
<evidence type="ECO:0000259" key="5">
    <source>
        <dbReference type="Pfam" id="PF18938"/>
    </source>
</evidence>
<feature type="compositionally biased region" description="Polar residues" evidence="2">
    <location>
        <begin position="1426"/>
        <end position="1444"/>
    </location>
</feature>
<dbReference type="Pfam" id="PF01468">
    <property type="entry name" value="GA"/>
    <property type="match status" value="1"/>
</dbReference>
<dbReference type="Gene3D" id="1.20.1270.90">
    <property type="entry name" value="AF1782-like"/>
    <property type="match status" value="1"/>
</dbReference>
<feature type="compositionally biased region" description="Gly residues" evidence="2">
    <location>
        <begin position="1033"/>
        <end position="1060"/>
    </location>
</feature>
<organism evidence="6 7">
    <name type="scientific">Mobiluncus mulieris</name>
    <dbReference type="NCBI Taxonomy" id="2052"/>
    <lineage>
        <taxon>Bacteria</taxon>
        <taxon>Bacillati</taxon>
        <taxon>Actinomycetota</taxon>
        <taxon>Actinomycetes</taxon>
        <taxon>Actinomycetales</taxon>
        <taxon>Actinomycetaceae</taxon>
        <taxon>Mobiluncus</taxon>
    </lineage>
</organism>
<keyword evidence="3" id="KW-0472">Membrane</keyword>
<dbReference type="Proteomes" id="UP000255284">
    <property type="component" value="Unassembled WGS sequence"/>
</dbReference>
<protein>
    <submittedName>
        <fullName evidence="6">ECM-binding protein homolog</fullName>
    </submittedName>
</protein>
<feature type="compositionally biased region" description="Polar residues" evidence="2">
    <location>
        <begin position="1073"/>
        <end position="1107"/>
    </location>
</feature>
<feature type="domain" description="Atypical Rib" evidence="5">
    <location>
        <begin position="604"/>
        <end position="680"/>
    </location>
</feature>
<dbReference type="InterPro" id="IPR002988">
    <property type="entry name" value="GA_module"/>
</dbReference>
<accession>A0A8G2HSZ6</accession>
<evidence type="ECO:0000256" key="3">
    <source>
        <dbReference type="SAM" id="Phobius"/>
    </source>
</evidence>
<proteinExistence type="predicted"/>
<feature type="transmembrane region" description="Helical" evidence="3">
    <location>
        <begin position="1599"/>
        <end position="1618"/>
    </location>
</feature>
<dbReference type="Pfam" id="PF18938">
    <property type="entry name" value="aRib"/>
    <property type="match status" value="3"/>
</dbReference>
<reference evidence="6 7" key="1">
    <citation type="submission" date="2018-06" db="EMBL/GenBank/DDBJ databases">
        <authorList>
            <consortium name="Pathogen Informatics"/>
            <person name="Doyle S."/>
        </authorList>
    </citation>
    <scope>NUCLEOTIDE SEQUENCE [LARGE SCALE GENOMIC DNA]</scope>
    <source>
        <strain evidence="6 7">NCTC11819</strain>
    </source>
</reference>
<feature type="domain" description="Protein G-related albumin-binding (GA) module" evidence="4">
    <location>
        <begin position="1166"/>
        <end position="1199"/>
    </location>
</feature>
<feature type="compositionally biased region" description="Pro residues" evidence="2">
    <location>
        <begin position="1410"/>
        <end position="1422"/>
    </location>
</feature>
<keyword evidence="3" id="KW-0812">Transmembrane</keyword>
<feature type="compositionally biased region" description="Basic and acidic residues" evidence="2">
    <location>
        <begin position="1115"/>
        <end position="1131"/>
    </location>
</feature>
<feature type="compositionally biased region" description="Polar residues" evidence="2">
    <location>
        <begin position="914"/>
        <end position="936"/>
    </location>
</feature>
<feature type="domain" description="Atypical Rib" evidence="5">
    <location>
        <begin position="312"/>
        <end position="401"/>
    </location>
</feature>
<dbReference type="Gene3D" id="1.20.120.1850">
    <property type="entry name" value="Ebh helix bundles repeating unit (S and A modules)"/>
    <property type="match status" value="1"/>
</dbReference>
<keyword evidence="3" id="KW-1133">Transmembrane helix</keyword>
<feature type="region of interest" description="Disordered" evidence="2">
    <location>
        <begin position="1357"/>
        <end position="1502"/>
    </location>
</feature>
<feature type="region of interest" description="Disordered" evidence="2">
    <location>
        <begin position="1"/>
        <end position="21"/>
    </location>
</feature>
<name>A0A8G2HSZ6_9ACTO</name>
<feature type="compositionally biased region" description="Low complexity" evidence="2">
    <location>
        <begin position="948"/>
        <end position="960"/>
    </location>
</feature>
<sequence>MWVKSQMFRESDPGRGAAHVSDGCSLRSRRFGSPAGAVAHRRSRGLGFGVLSRFPRLVLAAVLACVLVSGTGVPARQAWANGFNFPDGSYLYANRDSSMRVQRYVDIKLEPCDEHFNTNKSSADRQTFGQYYLVQYQFNNHNYWWGARPFWWGGIPQNTRLVGDQISLIKYEELTHKHTGPQTVEKSTGYSKEKWVQSNSRFWFTNDGNDANASKNFEWNWQRMTGEGTHYNQSGGTMGTSQAYGRATHDLIINWERRGNTRFTISFKVQVIDKNTPLKFAAGVYQVAGNWHYTAGKTVLAPTLATYAQELELNYPKEKVPVANFGNPSGSERQEVLKRLWEANQNNTGVLKHLKGMPQNPQKPTLEDFGQAVSINQDGSVTVTYADNSTNHKSVDTIVKENLTRRYVPLADRTEVTYPPATTVKNPGKLTAEERQKVAQAVKDANQKVKNDNNKNGIKEVTVDEKGNATVTFNDTVGTSSTKKLEGKYLVRKQVPLAERFTPYYPSLPLPVDKVEKLTPQEKTQLIGRILEANKGRTDGFMGAIGNPTSAEDAEKRGIIKIGDDGSATIVYRDNAPDFPSRDKLDDKAKLVVARGNLAERAKLAYPTRTPVNDPSQLSVQDIAKVKRAVWAANVKKSGDEKIFLNGNMDSAFTFDNNTQQMTVHFADGSTTTVGYDLLVYAQPKADPPSTKPSSTGSGGYKYNLTKIAIPDVEHPTKEDWQRFERKFIQDNWQVKTNTGHAPITDESINKAPGFLDNFTKKIDPNSDDFGLQLCDFYGKWEVKNGSTLELGDCESGENGKDGIARIHYLNNTIGIVWSSGSDTWSEMITLHKDDCFVSDTAEPKPDVLKEQAKELITKVIQGYMLPDEDVNKFKKDHENDINNIKKPSDVDKLVQQANEAGKQMQQDHAAEWQKQQSENANNTARQEQQEANTKQQEADKKAEQDTKQQQQEDNQAVTKQKTDQEKQQKDDDKTGDKQKQDSQLESDKQKVIDKIMNNDQLKPEDKQKFIKQVQDTKVPSGGGSTGSTTGDSTGGTGGGSTGGGDTSGGTSGTGGGTTPGGTSPDTLDNILKQAQDQGTTNQQTADDNNYGSDPGTGSSPDQATHTAEQAEQQAKQEENQAKEKAKDKIGDLQNGGQLTPDEAQKFKKRIEDATGLPEVDGILTDAELAQNRNRAKDDIGKLQYLNNAQKDALQQEVDTLDGAVDPQDDSINVAKFKEAINKVVEKAKTLDGKMKDFHDLIGRVNAQKGKLTQTPDYRNNTDNKRDKFDQALGDATNLDDKDTGQNADSTEVEKYTKALQDAADALGGVDKPKVDKTALQQLVNEAPTVEKTTKYVNSNPGKQNAYTQAITEGKKVLQNPNATKPDVDKAIQAINQAKNGLDGADSSPKPTGNPTPEANPGSGTTPSPTSTPDPTPSPNSTPSPEANSGSWVSPDFSSDSGENPTPDPSPSPDSQVKTTGSDPLPVDKHDLLSQIAKAEADSHHGAGKPGGTRAGVNSNDTVKTAFASSPALQGNEPKAKGLADFDAALVEAKKVAADPDATQSQVDDATRNLANARQALGDAQSEAELAHADTPLKVDNPGREAAEVLSKTGCNASLLSLLAAVMATVGTALFWGTRRRRNPRHSM</sequence>
<dbReference type="Gene3D" id="1.20.5.420">
    <property type="entry name" value="Immunoglobulin FC, subunit C"/>
    <property type="match status" value="3"/>
</dbReference>
<feature type="domain" description="Atypical Rib" evidence="5">
    <location>
        <begin position="415"/>
        <end position="493"/>
    </location>
</feature>
<comment type="caution">
    <text evidence="6">The sequence shown here is derived from an EMBL/GenBank/DDBJ whole genome shotgun (WGS) entry which is preliminary data.</text>
</comment>
<gene>
    <name evidence="6" type="primary">ebh</name>
    <name evidence="6" type="ORF">NCTC11819_00355</name>
</gene>
<evidence type="ECO:0000256" key="2">
    <source>
        <dbReference type="SAM" id="MobiDB-lite"/>
    </source>
</evidence>